<dbReference type="InterPro" id="IPR039935">
    <property type="entry name" value="YML079W-like"/>
</dbReference>
<protein>
    <submittedName>
        <fullName evidence="2">RmlC-like cupin domain-containing protein</fullName>
    </submittedName>
</protein>
<dbReference type="InterPro" id="IPR011051">
    <property type="entry name" value="RmlC_Cupin_sf"/>
</dbReference>
<keyword evidence="3" id="KW-1185">Reference proteome</keyword>
<dbReference type="Proteomes" id="UP001203297">
    <property type="component" value="Unassembled WGS sequence"/>
</dbReference>
<organism evidence="2 3">
    <name type="scientific">Multifurca ochricompacta</name>
    <dbReference type="NCBI Taxonomy" id="376703"/>
    <lineage>
        <taxon>Eukaryota</taxon>
        <taxon>Fungi</taxon>
        <taxon>Dikarya</taxon>
        <taxon>Basidiomycota</taxon>
        <taxon>Agaricomycotina</taxon>
        <taxon>Agaricomycetes</taxon>
        <taxon>Russulales</taxon>
        <taxon>Russulaceae</taxon>
        <taxon>Multifurca</taxon>
    </lineage>
</organism>
<name>A0AAD4M5I6_9AGAM</name>
<gene>
    <name evidence="2" type="ORF">B0F90DRAFT_1809824</name>
</gene>
<dbReference type="SUPFAM" id="SSF51182">
    <property type="entry name" value="RmlC-like cupins"/>
    <property type="match status" value="1"/>
</dbReference>
<feature type="domain" description="DUF985" evidence="1">
    <location>
        <begin position="11"/>
        <end position="145"/>
    </location>
</feature>
<evidence type="ECO:0000259" key="1">
    <source>
        <dbReference type="Pfam" id="PF06172"/>
    </source>
</evidence>
<proteinExistence type="predicted"/>
<dbReference type="CDD" id="cd06121">
    <property type="entry name" value="cupin_YML079wp"/>
    <property type="match status" value="1"/>
</dbReference>
<comment type="caution">
    <text evidence="2">The sequence shown here is derived from an EMBL/GenBank/DDBJ whole genome shotgun (WGS) entry which is preliminary data.</text>
</comment>
<reference evidence="2" key="1">
    <citation type="journal article" date="2022" name="New Phytol.">
        <title>Evolutionary transition to the ectomycorrhizal habit in the genomes of a hyperdiverse lineage of mushroom-forming fungi.</title>
        <authorList>
            <person name="Looney B."/>
            <person name="Miyauchi S."/>
            <person name="Morin E."/>
            <person name="Drula E."/>
            <person name="Courty P.E."/>
            <person name="Kohler A."/>
            <person name="Kuo A."/>
            <person name="LaButti K."/>
            <person name="Pangilinan J."/>
            <person name="Lipzen A."/>
            <person name="Riley R."/>
            <person name="Andreopoulos W."/>
            <person name="He G."/>
            <person name="Johnson J."/>
            <person name="Nolan M."/>
            <person name="Tritt A."/>
            <person name="Barry K.W."/>
            <person name="Grigoriev I.V."/>
            <person name="Nagy L.G."/>
            <person name="Hibbett D."/>
            <person name="Henrissat B."/>
            <person name="Matheny P.B."/>
            <person name="Labbe J."/>
            <person name="Martin F.M."/>
        </authorList>
    </citation>
    <scope>NUCLEOTIDE SEQUENCE</scope>
    <source>
        <strain evidence="2">BPL690</strain>
    </source>
</reference>
<dbReference type="PANTHER" id="PTHR33387">
    <property type="entry name" value="RMLC-LIKE JELLY ROLL FOLD PROTEIN"/>
    <property type="match status" value="1"/>
</dbReference>
<dbReference type="Pfam" id="PF06172">
    <property type="entry name" value="Cupin_5"/>
    <property type="match status" value="1"/>
</dbReference>
<dbReference type="Gene3D" id="2.60.120.10">
    <property type="entry name" value="Jelly Rolls"/>
    <property type="match status" value="1"/>
</dbReference>
<dbReference type="InterPro" id="IPR014710">
    <property type="entry name" value="RmlC-like_jellyroll"/>
</dbReference>
<accession>A0AAD4M5I6</accession>
<evidence type="ECO:0000313" key="3">
    <source>
        <dbReference type="Proteomes" id="UP001203297"/>
    </source>
</evidence>
<dbReference type="InterPro" id="IPR009327">
    <property type="entry name" value="Cupin_DUF985"/>
</dbReference>
<evidence type="ECO:0000313" key="2">
    <source>
        <dbReference type="EMBL" id="KAI0302357.1"/>
    </source>
</evidence>
<dbReference type="AlphaFoldDB" id="A0AAD4M5I6"/>
<sequence length="165" mass="18188">MDYSSAPRTTELISDLKLIPHPEGGYYAETDRQAVDVPSPYANGAPRSLATTIFYLLTADSPCSVIHMNKSVTMHVHHIGRAEYTLIAPSLEKGRPPTRQLLVGTGVWKMSRLLDVDLKGPHLERTGCLITEVVVPGFNWEDHKYLTLGELEELFVGEPGGCLNS</sequence>
<dbReference type="EMBL" id="WTXG01000011">
    <property type="protein sequence ID" value="KAI0302357.1"/>
    <property type="molecule type" value="Genomic_DNA"/>
</dbReference>
<dbReference type="PANTHER" id="PTHR33387:SF3">
    <property type="entry name" value="DUF985 DOMAIN-CONTAINING PROTEIN"/>
    <property type="match status" value="1"/>
</dbReference>